<sequence>MSDGKSISSLADVSEGKDADVNQSCETHLSFAVNALKGAFQAIDYTYEEERPFSFAEAGNPVMVLIAFLAKLVDQDVVGTSARCSLKAASVESPRIRLACRHCSRGSSC</sequence>
<name>A0A835Q0R3_VANPL</name>
<comment type="caution">
    <text evidence="1">The sequence shown here is derived from an EMBL/GenBank/DDBJ whole genome shotgun (WGS) entry which is preliminary data.</text>
</comment>
<dbReference type="OrthoDB" id="1058301at2759"/>
<organism evidence="1 2">
    <name type="scientific">Vanilla planifolia</name>
    <name type="common">Vanilla</name>
    <dbReference type="NCBI Taxonomy" id="51239"/>
    <lineage>
        <taxon>Eukaryota</taxon>
        <taxon>Viridiplantae</taxon>
        <taxon>Streptophyta</taxon>
        <taxon>Embryophyta</taxon>
        <taxon>Tracheophyta</taxon>
        <taxon>Spermatophyta</taxon>
        <taxon>Magnoliopsida</taxon>
        <taxon>Liliopsida</taxon>
        <taxon>Asparagales</taxon>
        <taxon>Orchidaceae</taxon>
        <taxon>Vanilloideae</taxon>
        <taxon>Vanilleae</taxon>
        <taxon>Vanilla</taxon>
    </lineage>
</organism>
<dbReference type="AlphaFoldDB" id="A0A835Q0R3"/>
<proteinExistence type="predicted"/>
<keyword evidence="2" id="KW-1185">Reference proteome</keyword>
<dbReference type="Proteomes" id="UP000636800">
    <property type="component" value="Chromosome 11"/>
</dbReference>
<accession>A0A835Q0R3</accession>
<evidence type="ECO:0000313" key="1">
    <source>
        <dbReference type="EMBL" id="KAG0460967.1"/>
    </source>
</evidence>
<evidence type="ECO:0000313" key="2">
    <source>
        <dbReference type="Proteomes" id="UP000636800"/>
    </source>
</evidence>
<reference evidence="1 2" key="1">
    <citation type="journal article" date="2020" name="Nat. Food">
        <title>A phased Vanilla planifolia genome enables genetic improvement of flavour and production.</title>
        <authorList>
            <person name="Hasing T."/>
            <person name="Tang H."/>
            <person name="Brym M."/>
            <person name="Khazi F."/>
            <person name="Huang T."/>
            <person name="Chambers A.H."/>
        </authorList>
    </citation>
    <scope>NUCLEOTIDE SEQUENCE [LARGE SCALE GENOMIC DNA]</scope>
    <source>
        <tissue evidence="1">Leaf</tissue>
    </source>
</reference>
<dbReference type="EMBL" id="JADCNL010000011">
    <property type="protein sequence ID" value="KAG0460967.1"/>
    <property type="molecule type" value="Genomic_DNA"/>
</dbReference>
<gene>
    <name evidence="1" type="ORF">HPP92_021264</name>
</gene>
<protein>
    <submittedName>
        <fullName evidence="1">Uncharacterized protein</fullName>
    </submittedName>
</protein>